<dbReference type="AlphaFoldDB" id="A0A7S0MG81"/>
<dbReference type="GO" id="GO:0046872">
    <property type="term" value="F:metal ion binding"/>
    <property type="evidence" value="ECO:0007669"/>
    <property type="project" value="UniProtKB-KW"/>
</dbReference>
<dbReference type="PANTHER" id="PTHR42896">
    <property type="entry name" value="XYLULOSE-1,5-BISPHOSPHATE (XUBP) PHOSPHATASE"/>
    <property type="match status" value="1"/>
</dbReference>
<gene>
    <name evidence="3" type="ORF">CCUR1050_LOCUS18284</name>
</gene>
<reference evidence="3" key="1">
    <citation type="submission" date="2021-01" db="EMBL/GenBank/DDBJ databases">
        <authorList>
            <person name="Corre E."/>
            <person name="Pelletier E."/>
            <person name="Niang G."/>
            <person name="Scheremetjew M."/>
            <person name="Finn R."/>
            <person name="Kale V."/>
            <person name="Holt S."/>
            <person name="Cochrane G."/>
            <person name="Meng A."/>
            <person name="Brown T."/>
            <person name="Cohen L."/>
        </authorList>
    </citation>
    <scope>NUCLEOTIDE SEQUENCE</scope>
    <source>
        <strain evidence="3">CCAP979/52</strain>
    </source>
</reference>
<sequence length="197" mass="21269">MMGYWQEIGWDEGNWDLAKKLHERKTKIFSDLIAGGEIPLRAGVSRLVDELFAAGAKIAVCSTSNEKAVQQIVNMLGKERASKIRIFAGDCVPRKKPSPDIYNLAKETLGVKPDDVVVIEDSGIGLAAAKAASMTCIITKSTYTGKEDFSAADLVVDDLDAGDITAETVEGLAPSTAMEDWGIHRDVANSNIGRGRW</sequence>
<accession>A0A7S0MG81</accession>
<proteinExistence type="predicted"/>
<dbReference type="PANTHER" id="PTHR42896:SF2">
    <property type="entry name" value="CBBY-LIKE PROTEIN"/>
    <property type="match status" value="1"/>
</dbReference>
<dbReference type="Pfam" id="PF00702">
    <property type="entry name" value="Hydrolase"/>
    <property type="match status" value="1"/>
</dbReference>
<dbReference type="GO" id="GO:0016787">
    <property type="term" value="F:hydrolase activity"/>
    <property type="evidence" value="ECO:0007669"/>
    <property type="project" value="UniProtKB-KW"/>
</dbReference>
<evidence type="ECO:0000313" key="3">
    <source>
        <dbReference type="EMBL" id="CAD8640600.1"/>
    </source>
</evidence>
<protein>
    <submittedName>
        <fullName evidence="3">Uncharacterized protein</fullName>
    </submittedName>
</protein>
<name>A0A7S0MG81_9CRYP</name>
<dbReference type="NCBIfam" id="TIGR01509">
    <property type="entry name" value="HAD-SF-IA-v3"/>
    <property type="match status" value="1"/>
</dbReference>
<organism evidence="3">
    <name type="scientific">Cryptomonas curvata</name>
    <dbReference type="NCBI Taxonomy" id="233186"/>
    <lineage>
        <taxon>Eukaryota</taxon>
        <taxon>Cryptophyceae</taxon>
        <taxon>Cryptomonadales</taxon>
        <taxon>Cryptomonadaceae</taxon>
        <taxon>Cryptomonas</taxon>
    </lineage>
</organism>
<dbReference type="FunFam" id="3.40.50.1000:FF:000036">
    <property type="entry name" value="HAD family hydrolase"/>
    <property type="match status" value="1"/>
</dbReference>
<dbReference type="Gene3D" id="3.40.50.1000">
    <property type="entry name" value="HAD superfamily/HAD-like"/>
    <property type="match status" value="1"/>
</dbReference>
<dbReference type="InterPro" id="IPR044999">
    <property type="entry name" value="CbbY-like"/>
</dbReference>
<dbReference type="InterPro" id="IPR006439">
    <property type="entry name" value="HAD-SF_hydro_IA"/>
</dbReference>
<dbReference type="InterPro" id="IPR023214">
    <property type="entry name" value="HAD_sf"/>
</dbReference>
<evidence type="ECO:0000256" key="1">
    <source>
        <dbReference type="ARBA" id="ARBA00022723"/>
    </source>
</evidence>
<keyword evidence="1" id="KW-0479">Metal-binding</keyword>
<keyword evidence="2" id="KW-0378">Hydrolase</keyword>
<dbReference type="EMBL" id="HBEZ01033071">
    <property type="protein sequence ID" value="CAD8640600.1"/>
    <property type="molecule type" value="Transcribed_RNA"/>
</dbReference>
<dbReference type="SUPFAM" id="SSF56784">
    <property type="entry name" value="HAD-like"/>
    <property type="match status" value="1"/>
</dbReference>
<dbReference type="InterPro" id="IPR036412">
    <property type="entry name" value="HAD-like_sf"/>
</dbReference>
<evidence type="ECO:0000256" key="2">
    <source>
        <dbReference type="ARBA" id="ARBA00022801"/>
    </source>
</evidence>